<organism evidence="2 3">
    <name type="scientific">Robertmurraya mangrovi</name>
    <dbReference type="NCBI Taxonomy" id="3098077"/>
    <lineage>
        <taxon>Bacteria</taxon>
        <taxon>Bacillati</taxon>
        <taxon>Bacillota</taxon>
        <taxon>Bacilli</taxon>
        <taxon>Bacillales</taxon>
        <taxon>Bacillaceae</taxon>
        <taxon>Robertmurraya</taxon>
    </lineage>
</organism>
<dbReference type="InterPro" id="IPR029058">
    <property type="entry name" value="AB_hydrolase_fold"/>
</dbReference>
<dbReference type="SUPFAM" id="SSF53474">
    <property type="entry name" value="alpha/beta-Hydrolases"/>
    <property type="match status" value="1"/>
</dbReference>
<evidence type="ECO:0000259" key="1">
    <source>
        <dbReference type="Pfam" id="PF00561"/>
    </source>
</evidence>
<proteinExistence type="predicted"/>
<dbReference type="InterPro" id="IPR000073">
    <property type="entry name" value="AB_hydrolase_1"/>
</dbReference>
<protein>
    <submittedName>
        <fullName evidence="2">Alpha/beta hydrolase</fullName>
    </submittedName>
</protein>
<keyword evidence="3" id="KW-1185">Reference proteome</keyword>
<dbReference type="Gene3D" id="3.40.50.1820">
    <property type="entry name" value="alpha/beta hydrolase"/>
    <property type="match status" value="1"/>
</dbReference>
<keyword evidence="2" id="KW-0378">Hydrolase</keyword>
<accession>A0ABU5J306</accession>
<comment type="caution">
    <text evidence="2">The sequence shown here is derived from an EMBL/GenBank/DDBJ whole genome shotgun (WGS) entry which is preliminary data.</text>
</comment>
<dbReference type="InterPro" id="IPR050266">
    <property type="entry name" value="AB_hydrolase_sf"/>
</dbReference>
<evidence type="ECO:0000313" key="3">
    <source>
        <dbReference type="Proteomes" id="UP001290455"/>
    </source>
</evidence>
<dbReference type="PANTHER" id="PTHR43798">
    <property type="entry name" value="MONOACYLGLYCEROL LIPASE"/>
    <property type="match status" value="1"/>
</dbReference>
<evidence type="ECO:0000313" key="2">
    <source>
        <dbReference type="EMBL" id="MDZ5473741.1"/>
    </source>
</evidence>
<reference evidence="2 3" key="1">
    <citation type="submission" date="2023-11" db="EMBL/GenBank/DDBJ databases">
        <title>Bacillus jintuensis, isolated from a mudflat on the Beibu Gulf coast.</title>
        <authorList>
            <person name="Li M."/>
        </authorList>
    </citation>
    <scope>NUCLEOTIDE SEQUENCE [LARGE SCALE GENOMIC DNA]</scope>
    <source>
        <strain evidence="2 3">31A1R</strain>
    </source>
</reference>
<dbReference type="PANTHER" id="PTHR43798:SF6">
    <property type="entry name" value="HYDROLASE, PUTATIVE (AFU_ORTHOLOGUE AFUA_4G13070)-RELATED"/>
    <property type="match status" value="1"/>
</dbReference>
<dbReference type="RefSeq" id="WP_322448034.1">
    <property type="nucleotide sequence ID" value="NZ_JAXOFX010000016.1"/>
</dbReference>
<dbReference type="EMBL" id="JAXOFX010000016">
    <property type="protein sequence ID" value="MDZ5473741.1"/>
    <property type="molecule type" value="Genomic_DNA"/>
</dbReference>
<feature type="domain" description="AB hydrolase-1" evidence="1">
    <location>
        <begin position="19"/>
        <end position="252"/>
    </location>
</feature>
<dbReference type="Proteomes" id="UP001290455">
    <property type="component" value="Unassembled WGS sequence"/>
</dbReference>
<name>A0ABU5J306_9BACI</name>
<sequence>MLTEVNKGSIYSVTYGEGKPIVILHPLATDHRSMEAWLEPIFEIHKGFKRIYVDIPAHGKSLINEEVNTTEEILSMIDEFLKGTLGNTPFLIIAMSFGSYLAQGLLSKFGEQVDGLSLLAPVTQTMEREVPNRVILEKDEEIFKDLDDEIGKAFDILIAKQNKENLELFLREFQPGRLLANRKFLASEWRTKGYHYSFELYPDGRKFEQNTLILTGKQDYICGYKDPFKLVDNFPNSTYTILNNTGHLIQIEQRKQVQYHVGEWLKNFK</sequence>
<dbReference type="Pfam" id="PF00561">
    <property type="entry name" value="Abhydrolase_1"/>
    <property type="match status" value="1"/>
</dbReference>
<dbReference type="GO" id="GO:0016787">
    <property type="term" value="F:hydrolase activity"/>
    <property type="evidence" value="ECO:0007669"/>
    <property type="project" value="UniProtKB-KW"/>
</dbReference>
<gene>
    <name evidence="2" type="ORF">SM124_18650</name>
</gene>